<dbReference type="InterPro" id="IPR010980">
    <property type="entry name" value="Cyt_c/b562"/>
</dbReference>
<dbReference type="GO" id="GO:0005506">
    <property type="term" value="F:iron ion binding"/>
    <property type="evidence" value="ECO:0007669"/>
    <property type="project" value="InterPro"/>
</dbReference>
<reference evidence="1 2" key="1">
    <citation type="journal article" date="2006" name="Proc. Natl. Acad. Sci. U.S.A.">
        <title>The partitioned Rhizobium etli genome: genetic and metabolic redundancy in seven interacting replicons.</title>
        <authorList>
            <person name="Gonzalez V."/>
            <person name="Santamaria R.I."/>
            <person name="Bustos P."/>
            <person name="Hernandez-Gonzalez I."/>
            <person name="Medrano-Soto A."/>
            <person name="Moreno-Hagelsieb G."/>
            <person name="Janga S.C."/>
            <person name="Ramirez M.A."/>
            <person name="Jimenez-Jacinto V."/>
            <person name="Collado-Vides J."/>
            <person name="Davila G."/>
        </authorList>
    </citation>
    <scope>NUCLEOTIDE SEQUENCE [LARGE SCALE GENOMIC DNA]</scope>
    <source>
        <strain evidence="2">ATCC 51251 / DSM 11541 / JCM 21823 / NBRC 15573 / CFN 42</strain>
    </source>
</reference>
<dbReference type="GO" id="GO:0022900">
    <property type="term" value="P:electron transport chain"/>
    <property type="evidence" value="ECO:0007669"/>
    <property type="project" value="InterPro"/>
</dbReference>
<dbReference type="Gene3D" id="1.20.120.10">
    <property type="entry name" value="Cytochrome c/b562"/>
    <property type="match status" value="1"/>
</dbReference>
<dbReference type="KEGG" id="ret:RHE_PE00241"/>
<protein>
    <submittedName>
        <fullName evidence="1">Hypothetical conserved protein</fullName>
    </submittedName>
</protein>
<dbReference type="GO" id="GO:0009055">
    <property type="term" value="F:electron transfer activity"/>
    <property type="evidence" value="ECO:0007669"/>
    <property type="project" value="InterPro"/>
</dbReference>
<dbReference type="Proteomes" id="UP000001936">
    <property type="component" value="Plasmid p42e"/>
</dbReference>
<keyword evidence="1" id="KW-0614">Plasmid</keyword>
<sequence>MSTLVAPASADSISDRQADMKPMAAAAKTVAEMFRNPNTYSSKEFAAAAGTIAEKSGEVLARAFRGWHCGCEIGSEA</sequence>
<dbReference type="SUPFAM" id="SSF47175">
    <property type="entry name" value="Cytochromes"/>
    <property type="match status" value="1"/>
</dbReference>
<organism evidence="1 2">
    <name type="scientific">Rhizobium etli (strain ATCC 51251 / DSM 11541 / JCM 21823 / NBRC 15573 / CFN 42)</name>
    <dbReference type="NCBI Taxonomy" id="347834"/>
    <lineage>
        <taxon>Bacteria</taxon>
        <taxon>Pseudomonadati</taxon>
        <taxon>Pseudomonadota</taxon>
        <taxon>Alphaproteobacteria</taxon>
        <taxon>Hyphomicrobiales</taxon>
        <taxon>Rhizobiaceae</taxon>
        <taxon>Rhizobium/Agrobacterium group</taxon>
        <taxon>Rhizobium</taxon>
    </lineage>
</organism>
<name>Q2K0N2_RHIEC</name>
<evidence type="ECO:0000313" key="2">
    <source>
        <dbReference type="Proteomes" id="UP000001936"/>
    </source>
</evidence>
<evidence type="ECO:0000313" key="1">
    <source>
        <dbReference type="EMBL" id="ABC93676.1"/>
    </source>
</evidence>
<dbReference type="GO" id="GO:0020037">
    <property type="term" value="F:heme binding"/>
    <property type="evidence" value="ECO:0007669"/>
    <property type="project" value="InterPro"/>
</dbReference>
<proteinExistence type="predicted"/>
<accession>Q2K0N2</accession>
<keyword evidence="2" id="KW-1185">Reference proteome</keyword>
<gene>
    <name evidence="1" type="ordered locus">RHE_PE00241</name>
</gene>
<dbReference type="HOGENOM" id="CLU_2635555_0_0_5"/>
<geneLocation type="plasmid" evidence="1 2">
    <name>p42e</name>
</geneLocation>
<dbReference type="EMBL" id="CP000137">
    <property type="protein sequence ID" value="ABC93676.1"/>
    <property type="molecule type" value="Genomic_DNA"/>
</dbReference>
<dbReference type="AlphaFoldDB" id="Q2K0N2"/>